<keyword evidence="9" id="KW-1185">Reference proteome</keyword>
<name>A0ABP6LBW0_9ACTN</name>
<evidence type="ECO:0000256" key="5">
    <source>
        <dbReference type="ARBA" id="ARBA00023163"/>
    </source>
</evidence>
<dbReference type="PANTHER" id="PTHR30346">
    <property type="entry name" value="TRANSCRIPTIONAL DUAL REGULATOR HCAR-RELATED"/>
    <property type="match status" value="1"/>
</dbReference>
<keyword evidence="3" id="KW-0238">DNA-binding</keyword>
<feature type="domain" description="LysR substrate-binding" evidence="7">
    <location>
        <begin position="23"/>
        <end position="197"/>
    </location>
</feature>
<evidence type="ECO:0000313" key="9">
    <source>
        <dbReference type="Proteomes" id="UP001501035"/>
    </source>
</evidence>
<keyword evidence="2" id="KW-0805">Transcription regulation</keyword>
<dbReference type="SUPFAM" id="SSF53850">
    <property type="entry name" value="Periplasmic binding protein-like II"/>
    <property type="match status" value="1"/>
</dbReference>
<comment type="similarity">
    <text evidence="1">Belongs to the LysR transcriptional regulatory family.</text>
</comment>
<protein>
    <submittedName>
        <fullName evidence="8">LysR substrate-binding domain-containing protein</fullName>
    </submittedName>
</protein>
<accession>A0ABP6LBW0</accession>
<evidence type="ECO:0000313" key="8">
    <source>
        <dbReference type="EMBL" id="GAA3037001.1"/>
    </source>
</evidence>
<feature type="compositionally biased region" description="Basic residues" evidence="6">
    <location>
        <begin position="213"/>
        <end position="225"/>
    </location>
</feature>
<keyword evidence="5" id="KW-0804">Transcription</keyword>
<dbReference type="InterPro" id="IPR005119">
    <property type="entry name" value="LysR_subst-bd"/>
</dbReference>
<evidence type="ECO:0000256" key="4">
    <source>
        <dbReference type="ARBA" id="ARBA00023159"/>
    </source>
</evidence>
<dbReference type="Gene3D" id="3.40.190.10">
    <property type="entry name" value="Periplasmic binding protein-like II"/>
    <property type="match status" value="2"/>
</dbReference>
<evidence type="ECO:0000256" key="6">
    <source>
        <dbReference type="SAM" id="MobiDB-lite"/>
    </source>
</evidence>
<reference evidence="9" key="1">
    <citation type="journal article" date="2019" name="Int. J. Syst. Evol. Microbiol.">
        <title>The Global Catalogue of Microorganisms (GCM) 10K type strain sequencing project: providing services to taxonomists for standard genome sequencing and annotation.</title>
        <authorList>
            <consortium name="The Broad Institute Genomics Platform"/>
            <consortium name="The Broad Institute Genome Sequencing Center for Infectious Disease"/>
            <person name="Wu L."/>
            <person name="Ma J."/>
        </authorList>
    </citation>
    <scope>NUCLEOTIDE SEQUENCE [LARGE SCALE GENOMIC DNA]</scope>
    <source>
        <strain evidence="9">JCM 14234</strain>
    </source>
</reference>
<comment type="caution">
    <text evidence="8">The sequence shown here is derived from an EMBL/GenBank/DDBJ whole genome shotgun (WGS) entry which is preliminary data.</text>
</comment>
<gene>
    <name evidence="8" type="ORF">GCM10010528_17080</name>
</gene>
<evidence type="ECO:0000259" key="7">
    <source>
        <dbReference type="Pfam" id="PF03466"/>
    </source>
</evidence>
<dbReference type="RefSeq" id="WP_290714192.1">
    <property type="nucleotide sequence ID" value="NZ_BAAAVS010000023.1"/>
</dbReference>
<organism evidence="8 9">
    <name type="scientific">Gordonia defluvii</name>
    <dbReference type="NCBI Taxonomy" id="283718"/>
    <lineage>
        <taxon>Bacteria</taxon>
        <taxon>Bacillati</taxon>
        <taxon>Actinomycetota</taxon>
        <taxon>Actinomycetes</taxon>
        <taxon>Mycobacteriales</taxon>
        <taxon>Gordoniaceae</taxon>
        <taxon>Gordonia</taxon>
    </lineage>
</organism>
<keyword evidence="4" id="KW-0010">Activator</keyword>
<dbReference type="Proteomes" id="UP001501035">
    <property type="component" value="Unassembled WGS sequence"/>
</dbReference>
<evidence type="ECO:0000256" key="2">
    <source>
        <dbReference type="ARBA" id="ARBA00023015"/>
    </source>
</evidence>
<dbReference type="Pfam" id="PF03466">
    <property type="entry name" value="LysR_substrate"/>
    <property type="match status" value="1"/>
</dbReference>
<proteinExistence type="inferred from homology"/>
<evidence type="ECO:0000256" key="1">
    <source>
        <dbReference type="ARBA" id="ARBA00009437"/>
    </source>
</evidence>
<sequence>MVSIPDGSSFRLGYVPGVTPAKWAKIWRERRPDLPLELVAVDVCDSAAAVGEHRVDIVLTRLPDALAHTDPGPHHTIALYTETTVVVVPKGHLLTAVDELTLADVADEQFLWPADDPLPTFRPGAAVKHRPATTGDAVELVAAGAGLLAVPQSLARLHHRRDLAYRPLTGAPGSTVGLLWTDPTSPPADEFIGIVRGRSATSSRSESEPAAKRNAKQKLAAKRAARAASGNTPGGASGQRRRRR</sequence>
<dbReference type="PANTHER" id="PTHR30346:SF0">
    <property type="entry name" value="HCA OPERON TRANSCRIPTIONAL ACTIVATOR HCAR"/>
    <property type="match status" value="1"/>
</dbReference>
<dbReference type="EMBL" id="BAAAVS010000023">
    <property type="protein sequence ID" value="GAA3037001.1"/>
    <property type="molecule type" value="Genomic_DNA"/>
</dbReference>
<feature type="region of interest" description="Disordered" evidence="6">
    <location>
        <begin position="198"/>
        <end position="244"/>
    </location>
</feature>
<evidence type="ECO:0000256" key="3">
    <source>
        <dbReference type="ARBA" id="ARBA00023125"/>
    </source>
</evidence>